<dbReference type="AlphaFoldDB" id="A0AAW2VVI4"/>
<dbReference type="InterPro" id="IPR039537">
    <property type="entry name" value="Retrotran_Ty1/copia-like"/>
</dbReference>
<name>A0AAW2VVI4_SESRA</name>
<feature type="domain" description="Retroviral polymerase SH3-like" evidence="2">
    <location>
        <begin position="54"/>
        <end position="115"/>
    </location>
</feature>
<reference evidence="3" key="1">
    <citation type="submission" date="2020-06" db="EMBL/GenBank/DDBJ databases">
        <authorList>
            <person name="Li T."/>
            <person name="Hu X."/>
            <person name="Zhang T."/>
            <person name="Song X."/>
            <person name="Zhang H."/>
            <person name="Dai N."/>
            <person name="Sheng W."/>
            <person name="Hou X."/>
            <person name="Wei L."/>
        </authorList>
    </citation>
    <scope>NUCLEOTIDE SEQUENCE</scope>
    <source>
        <strain evidence="3">G02</strain>
        <tissue evidence="3">Leaf</tissue>
    </source>
</reference>
<feature type="compositionally biased region" description="Pro residues" evidence="1">
    <location>
        <begin position="140"/>
        <end position="155"/>
    </location>
</feature>
<protein>
    <recommendedName>
        <fullName evidence="2">Retroviral polymerase SH3-like domain-containing protein</fullName>
    </recommendedName>
</protein>
<evidence type="ECO:0000256" key="1">
    <source>
        <dbReference type="SAM" id="MobiDB-lite"/>
    </source>
</evidence>
<dbReference type="Pfam" id="PF25597">
    <property type="entry name" value="SH3_retrovirus"/>
    <property type="match status" value="1"/>
</dbReference>
<comment type="caution">
    <text evidence="3">The sequence shown here is derived from an EMBL/GenBank/DDBJ whole genome shotgun (WGS) entry which is preliminary data.</text>
</comment>
<proteinExistence type="predicted"/>
<dbReference type="SUPFAM" id="SSF53098">
    <property type="entry name" value="Ribonuclease H-like"/>
    <property type="match status" value="1"/>
</dbReference>
<dbReference type="InterPro" id="IPR012337">
    <property type="entry name" value="RNaseH-like_sf"/>
</dbReference>
<evidence type="ECO:0000259" key="2">
    <source>
        <dbReference type="Pfam" id="PF25597"/>
    </source>
</evidence>
<organism evidence="3">
    <name type="scientific">Sesamum radiatum</name>
    <name type="common">Black benniseed</name>
    <dbReference type="NCBI Taxonomy" id="300843"/>
    <lineage>
        <taxon>Eukaryota</taxon>
        <taxon>Viridiplantae</taxon>
        <taxon>Streptophyta</taxon>
        <taxon>Embryophyta</taxon>
        <taxon>Tracheophyta</taxon>
        <taxon>Spermatophyta</taxon>
        <taxon>Magnoliopsida</taxon>
        <taxon>eudicotyledons</taxon>
        <taxon>Gunneridae</taxon>
        <taxon>Pentapetalae</taxon>
        <taxon>asterids</taxon>
        <taxon>lamiids</taxon>
        <taxon>Lamiales</taxon>
        <taxon>Pedaliaceae</taxon>
        <taxon>Sesamum</taxon>
    </lineage>
</organism>
<sequence>MFESHLPNTFWAESILAATHIINRLPSVTLQWKTPYELLYNKPPSYTNLKTFGCLCFASNNTPHKSKFDPRAFKCIFIGYVQGQKGYKLFDLDNHVIIISRDVTFHEHIFPYINHSELSPSPMLFPTSILDHPTDLIQPGLPPAPIFDPNPPTPTLPVTQIPDSDPPLRRSQRHIVHNHGS</sequence>
<reference evidence="3" key="2">
    <citation type="journal article" date="2024" name="Plant">
        <title>Genomic evolution and insights into agronomic trait innovations of Sesamum species.</title>
        <authorList>
            <person name="Miao H."/>
            <person name="Wang L."/>
            <person name="Qu L."/>
            <person name="Liu H."/>
            <person name="Sun Y."/>
            <person name="Le M."/>
            <person name="Wang Q."/>
            <person name="Wei S."/>
            <person name="Zheng Y."/>
            <person name="Lin W."/>
            <person name="Duan Y."/>
            <person name="Cao H."/>
            <person name="Xiong S."/>
            <person name="Wang X."/>
            <person name="Wei L."/>
            <person name="Li C."/>
            <person name="Ma Q."/>
            <person name="Ju M."/>
            <person name="Zhao R."/>
            <person name="Li G."/>
            <person name="Mu C."/>
            <person name="Tian Q."/>
            <person name="Mei H."/>
            <person name="Zhang T."/>
            <person name="Gao T."/>
            <person name="Zhang H."/>
        </authorList>
    </citation>
    <scope>NUCLEOTIDE SEQUENCE</scope>
    <source>
        <tissue evidence="3">Leaf</tissue>
    </source>
</reference>
<dbReference type="EMBL" id="JACGWJ010000003">
    <property type="protein sequence ID" value="KAL0431876.1"/>
    <property type="molecule type" value="Genomic_DNA"/>
</dbReference>
<dbReference type="PANTHER" id="PTHR42648:SF31">
    <property type="entry name" value="RNA-DIRECTED DNA POLYMERASE"/>
    <property type="match status" value="1"/>
</dbReference>
<evidence type="ECO:0000313" key="3">
    <source>
        <dbReference type="EMBL" id="KAL0431876.1"/>
    </source>
</evidence>
<gene>
    <name evidence="3" type="ORF">Sradi_0813600</name>
</gene>
<dbReference type="InterPro" id="IPR057670">
    <property type="entry name" value="SH3_retrovirus"/>
</dbReference>
<feature type="compositionally biased region" description="Basic residues" evidence="1">
    <location>
        <begin position="170"/>
        <end position="181"/>
    </location>
</feature>
<feature type="region of interest" description="Disordered" evidence="1">
    <location>
        <begin position="140"/>
        <end position="181"/>
    </location>
</feature>
<dbReference type="PANTHER" id="PTHR42648">
    <property type="entry name" value="TRANSPOSASE, PUTATIVE-RELATED"/>
    <property type="match status" value="1"/>
</dbReference>
<accession>A0AAW2VVI4</accession>